<feature type="modified residue" description="4-aspartylphosphate" evidence="1">
    <location>
        <position position="59"/>
    </location>
</feature>
<evidence type="ECO:0000313" key="3">
    <source>
        <dbReference type="EMBL" id="QMV72684.1"/>
    </source>
</evidence>
<evidence type="ECO:0000256" key="1">
    <source>
        <dbReference type="PROSITE-ProRule" id="PRU00169"/>
    </source>
</evidence>
<dbReference type="CDD" id="cd00156">
    <property type="entry name" value="REC"/>
    <property type="match status" value="1"/>
</dbReference>
<dbReference type="Gene3D" id="3.40.50.2300">
    <property type="match status" value="1"/>
</dbReference>
<dbReference type="SUPFAM" id="SSF52172">
    <property type="entry name" value="CheY-like"/>
    <property type="match status" value="1"/>
</dbReference>
<dbReference type="Proteomes" id="UP000515240">
    <property type="component" value="Chromosome"/>
</dbReference>
<organism evidence="3 4">
    <name type="scientific">Comamonas piscis</name>
    <dbReference type="NCBI Taxonomy" id="1562974"/>
    <lineage>
        <taxon>Bacteria</taxon>
        <taxon>Pseudomonadati</taxon>
        <taxon>Pseudomonadota</taxon>
        <taxon>Betaproteobacteria</taxon>
        <taxon>Burkholderiales</taxon>
        <taxon>Comamonadaceae</taxon>
        <taxon>Comamonas</taxon>
    </lineage>
</organism>
<dbReference type="InterPro" id="IPR001789">
    <property type="entry name" value="Sig_transdc_resp-reg_receiver"/>
</dbReference>
<dbReference type="PROSITE" id="PS50110">
    <property type="entry name" value="RESPONSE_REGULATORY"/>
    <property type="match status" value="1"/>
</dbReference>
<gene>
    <name evidence="3" type="ORF">HS961_07420</name>
</gene>
<proteinExistence type="predicted"/>
<name>A0A7G5EFA9_9BURK</name>
<dbReference type="GO" id="GO:0000160">
    <property type="term" value="P:phosphorelay signal transduction system"/>
    <property type="evidence" value="ECO:0007669"/>
    <property type="project" value="InterPro"/>
</dbReference>
<evidence type="ECO:0000259" key="2">
    <source>
        <dbReference type="PROSITE" id="PS50110"/>
    </source>
</evidence>
<dbReference type="SMART" id="SM00448">
    <property type="entry name" value="REC"/>
    <property type="match status" value="1"/>
</dbReference>
<reference evidence="3 4" key="1">
    <citation type="journal article" date="2020" name="G3 (Bethesda)">
        <title>CeMbio - The Caenorhabditis elegans Microbiome Resource.</title>
        <authorList>
            <person name="Dirksen P."/>
            <person name="Assie A."/>
            <person name="Zimmermann J."/>
            <person name="Zhang F."/>
            <person name="Tietje A.M."/>
            <person name="Marsh S.A."/>
            <person name="Felix M.A."/>
            <person name="Shapira M."/>
            <person name="Kaleta C."/>
            <person name="Schulenburg H."/>
            <person name="Samuel B."/>
        </authorList>
    </citation>
    <scope>NUCLEOTIDE SEQUENCE [LARGE SCALE GENOMIC DNA]</scope>
    <source>
        <strain evidence="3 4">BIGb0172</strain>
    </source>
</reference>
<protein>
    <submittedName>
        <fullName evidence="3">Response regulator</fullName>
    </submittedName>
</protein>
<evidence type="ECO:0000313" key="4">
    <source>
        <dbReference type="Proteomes" id="UP000515240"/>
    </source>
</evidence>
<dbReference type="AlphaFoldDB" id="A0A7G5EFA9"/>
<dbReference type="Pfam" id="PF00072">
    <property type="entry name" value="Response_reg"/>
    <property type="match status" value="1"/>
</dbReference>
<feature type="domain" description="Response regulatory" evidence="2">
    <location>
        <begin position="6"/>
        <end position="124"/>
    </location>
</feature>
<dbReference type="KEGG" id="cpis:HS961_07420"/>
<keyword evidence="4" id="KW-1185">Reference proteome</keyword>
<keyword evidence="1" id="KW-0597">Phosphoprotein</keyword>
<sequence>MHRRLKTYLVEDNKTIRDNLIATLEDLAQVETVGHASTETDAATWLSNPSTDWDLAVVDIFLLEGSGLGVLEKLQERAPHQHLVILSNYATPSMRERCAQLGANRVFDKSEDIDALIDYCVERTSQLQ</sequence>
<dbReference type="RefSeq" id="WP_182327096.1">
    <property type="nucleotide sequence ID" value="NZ_CP058554.1"/>
</dbReference>
<dbReference type="InterPro" id="IPR011006">
    <property type="entry name" value="CheY-like_superfamily"/>
</dbReference>
<accession>A0A7G5EFA9</accession>
<dbReference type="EMBL" id="CP058554">
    <property type="protein sequence ID" value="QMV72684.1"/>
    <property type="molecule type" value="Genomic_DNA"/>
</dbReference>